<accession>A0A653K701</accession>
<protein>
    <submittedName>
        <fullName evidence="3">Uncharacterized protein</fullName>
    </submittedName>
</protein>
<dbReference type="Proteomes" id="UP000430404">
    <property type="component" value="Unassembled WGS sequence"/>
</dbReference>
<keyword evidence="2" id="KW-0472">Membrane</keyword>
<reference evidence="3 4" key="1">
    <citation type="submission" date="2019-10" db="EMBL/GenBank/DDBJ databases">
        <authorList>
            <person name="Karimi E."/>
        </authorList>
    </citation>
    <scope>NUCLEOTIDE SEQUENCE [LARGE SCALE GENOMIC DNA]</scope>
    <source>
        <strain evidence="3">Acinetobacter sp. 8BE</strain>
    </source>
</reference>
<evidence type="ECO:0000256" key="2">
    <source>
        <dbReference type="SAM" id="Phobius"/>
    </source>
</evidence>
<dbReference type="AlphaFoldDB" id="A0A653K701"/>
<name>A0A653K701_9GAMM</name>
<feature type="transmembrane region" description="Helical" evidence="2">
    <location>
        <begin position="54"/>
        <end position="73"/>
    </location>
</feature>
<keyword evidence="2" id="KW-1133">Transmembrane helix</keyword>
<feature type="transmembrane region" description="Helical" evidence="2">
    <location>
        <begin position="31"/>
        <end position="48"/>
    </location>
</feature>
<keyword evidence="2" id="KW-0812">Transmembrane</keyword>
<dbReference type="EMBL" id="CABWKZ010000021">
    <property type="protein sequence ID" value="VXA56239.1"/>
    <property type="molecule type" value="Genomic_DNA"/>
</dbReference>
<evidence type="ECO:0000256" key="1">
    <source>
        <dbReference type="SAM" id="MobiDB-lite"/>
    </source>
</evidence>
<feature type="region of interest" description="Disordered" evidence="1">
    <location>
        <begin position="237"/>
        <end position="262"/>
    </location>
</feature>
<organism evidence="3 4">
    <name type="scientific">Acinetobacter proteolyticus</name>
    <dbReference type="NCBI Taxonomy" id="1776741"/>
    <lineage>
        <taxon>Bacteria</taxon>
        <taxon>Pseudomonadati</taxon>
        <taxon>Pseudomonadota</taxon>
        <taxon>Gammaproteobacteria</taxon>
        <taxon>Moraxellales</taxon>
        <taxon>Moraxellaceae</taxon>
        <taxon>Acinetobacter</taxon>
    </lineage>
</organism>
<gene>
    <name evidence="3" type="ORF">ACI8B_280163</name>
</gene>
<evidence type="ECO:0000313" key="4">
    <source>
        <dbReference type="Proteomes" id="UP000430404"/>
    </source>
</evidence>
<proteinExistence type="predicted"/>
<evidence type="ECO:0000313" key="3">
    <source>
        <dbReference type="EMBL" id="VXA56239.1"/>
    </source>
</evidence>
<sequence length="262" mass="30424">MMKIKINQEAQTSILLDTLLQLKRQYPMIKMRWIALPIFVLILMYGWQQQFFTAWVILPFVWTMIVLNLALLAHSKSKKLQKIEQFKFDPIFWNKFRFYYPELGLKQRQLIEVGFKDYLALHVMQKQAYAMPSHAVDSLWHVMLEFPKQYQDLCERLIGRQLHHSPYEASTTSTQQTQQLFATWRNSCGLHAYQPRNTTLLPRLFAIDQALNWQDGQYFNLELMTKDYAQYLQAQSSSSSSSCSSSSNSCSSCSSCGGGGGD</sequence>
<feature type="compositionally biased region" description="Low complexity" evidence="1">
    <location>
        <begin position="237"/>
        <end position="255"/>
    </location>
</feature>